<protein>
    <submittedName>
        <fullName evidence="2">Uncharacterized protein</fullName>
    </submittedName>
</protein>
<gene>
    <name evidence="2" type="ORF">PXEA_LOCUS19941</name>
</gene>
<organism evidence="2 3">
    <name type="scientific">Protopolystoma xenopodis</name>
    <dbReference type="NCBI Taxonomy" id="117903"/>
    <lineage>
        <taxon>Eukaryota</taxon>
        <taxon>Metazoa</taxon>
        <taxon>Spiralia</taxon>
        <taxon>Lophotrochozoa</taxon>
        <taxon>Platyhelminthes</taxon>
        <taxon>Monogenea</taxon>
        <taxon>Polyopisthocotylea</taxon>
        <taxon>Polystomatidea</taxon>
        <taxon>Polystomatidae</taxon>
        <taxon>Protopolystoma</taxon>
    </lineage>
</organism>
<dbReference type="AlphaFoldDB" id="A0A3S5ADI2"/>
<feature type="coiled-coil region" evidence="1">
    <location>
        <begin position="30"/>
        <end position="85"/>
    </location>
</feature>
<dbReference type="Proteomes" id="UP000784294">
    <property type="component" value="Unassembled WGS sequence"/>
</dbReference>
<evidence type="ECO:0000256" key="1">
    <source>
        <dbReference type="SAM" id="Coils"/>
    </source>
</evidence>
<reference evidence="2" key="1">
    <citation type="submission" date="2018-11" db="EMBL/GenBank/DDBJ databases">
        <authorList>
            <consortium name="Pathogen Informatics"/>
        </authorList>
    </citation>
    <scope>NUCLEOTIDE SEQUENCE</scope>
</reference>
<keyword evidence="3" id="KW-1185">Reference proteome</keyword>
<comment type="caution">
    <text evidence="2">The sequence shown here is derived from an EMBL/GenBank/DDBJ whole genome shotgun (WGS) entry which is preliminary data.</text>
</comment>
<evidence type="ECO:0000313" key="3">
    <source>
        <dbReference type="Proteomes" id="UP000784294"/>
    </source>
</evidence>
<keyword evidence="1" id="KW-0175">Coiled coil</keyword>
<sequence>MISSIIVLNIGIYPISDLTSDEVIITTGQLEEAKKQKREAFRKKAELEAARRLETERLENELAERQREEAEALAIKRAEEELQLKIVATVSHCYTLLHQKFSLE</sequence>
<name>A0A3S5ADI2_9PLAT</name>
<evidence type="ECO:0000313" key="2">
    <source>
        <dbReference type="EMBL" id="VEL26501.1"/>
    </source>
</evidence>
<accession>A0A3S5ADI2</accession>
<dbReference type="EMBL" id="CAAALY010080705">
    <property type="protein sequence ID" value="VEL26501.1"/>
    <property type="molecule type" value="Genomic_DNA"/>
</dbReference>
<proteinExistence type="predicted"/>